<evidence type="ECO:0000259" key="2">
    <source>
        <dbReference type="Pfam" id="PF01757"/>
    </source>
</evidence>
<reference evidence="4" key="1">
    <citation type="journal article" date="2015" name="Nature">
        <title>Complex archaea that bridge the gap between prokaryotes and eukaryotes.</title>
        <authorList>
            <person name="Spang A."/>
            <person name="Saw J.H."/>
            <person name="Jorgensen S.L."/>
            <person name="Zaremba-Niedzwiedzka K."/>
            <person name="Martijn J."/>
            <person name="Lind A.E."/>
            <person name="van Eijk R."/>
            <person name="Schleper C."/>
            <person name="Guy L."/>
            <person name="Ettema T.J."/>
        </authorList>
    </citation>
    <scope>NUCLEOTIDE SEQUENCE</scope>
</reference>
<dbReference type="Pfam" id="PF19040">
    <property type="entry name" value="SGNH"/>
    <property type="match status" value="1"/>
</dbReference>
<name>A0A0F9W340_9ZZZZ</name>
<feature type="transmembrane region" description="Helical" evidence="1">
    <location>
        <begin position="303"/>
        <end position="323"/>
    </location>
</feature>
<organism evidence="4">
    <name type="scientific">marine sediment metagenome</name>
    <dbReference type="NCBI Taxonomy" id="412755"/>
    <lineage>
        <taxon>unclassified sequences</taxon>
        <taxon>metagenomes</taxon>
        <taxon>ecological metagenomes</taxon>
    </lineage>
</organism>
<feature type="transmembrane region" description="Helical" evidence="1">
    <location>
        <begin position="219"/>
        <end position="235"/>
    </location>
</feature>
<feature type="transmembrane region" description="Helical" evidence="1">
    <location>
        <begin position="12"/>
        <end position="31"/>
    </location>
</feature>
<dbReference type="Pfam" id="PF01757">
    <property type="entry name" value="Acyl_transf_3"/>
    <property type="match status" value="1"/>
</dbReference>
<proteinExistence type="predicted"/>
<dbReference type="PANTHER" id="PTHR23028:SF53">
    <property type="entry name" value="ACYL_TRANSF_3 DOMAIN-CONTAINING PROTEIN"/>
    <property type="match status" value="1"/>
</dbReference>
<feature type="transmembrane region" description="Helical" evidence="1">
    <location>
        <begin position="140"/>
        <end position="157"/>
    </location>
</feature>
<dbReference type="GO" id="GO:0009103">
    <property type="term" value="P:lipopolysaccharide biosynthetic process"/>
    <property type="evidence" value="ECO:0007669"/>
    <property type="project" value="TreeGrafter"/>
</dbReference>
<keyword evidence="1" id="KW-1133">Transmembrane helix</keyword>
<dbReference type="GO" id="GO:0016747">
    <property type="term" value="F:acyltransferase activity, transferring groups other than amino-acyl groups"/>
    <property type="evidence" value="ECO:0007669"/>
    <property type="project" value="InterPro"/>
</dbReference>
<dbReference type="EMBL" id="LAZR01000362">
    <property type="protein sequence ID" value="KKN72468.1"/>
    <property type="molecule type" value="Genomic_DNA"/>
</dbReference>
<feature type="domain" description="SGNH" evidence="3">
    <location>
        <begin position="405"/>
        <end position="624"/>
    </location>
</feature>
<feature type="transmembrane region" description="Helical" evidence="1">
    <location>
        <begin position="68"/>
        <end position="90"/>
    </location>
</feature>
<feature type="transmembrane region" description="Helical" evidence="1">
    <location>
        <begin position="344"/>
        <end position="363"/>
    </location>
</feature>
<feature type="transmembrane region" description="Helical" evidence="1">
    <location>
        <begin position="188"/>
        <end position="207"/>
    </location>
</feature>
<comment type="caution">
    <text evidence="4">The sequence shown here is derived from an EMBL/GenBank/DDBJ whole genome shotgun (WGS) entry which is preliminary data.</text>
</comment>
<dbReference type="InterPro" id="IPR002656">
    <property type="entry name" value="Acyl_transf_3_dom"/>
</dbReference>
<keyword evidence="1" id="KW-0472">Membrane</keyword>
<accession>A0A0F9W340</accession>
<feature type="transmembrane region" description="Helical" evidence="1">
    <location>
        <begin position="164"/>
        <end position="182"/>
    </location>
</feature>
<dbReference type="PANTHER" id="PTHR23028">
    <property type="entry name" value="ACETYLTRANSFERASE"/>
    <property type="match status" value="1"/>
</dbReference>
<dbReference type="AlphaFoldDB" id="A0A0F9W340"/>
<protein>
    <recommendedName>
        <fullName evidence="5">Acyltransferase 3 domain-containing protein</fullName>
    </recommendedName>
</protein>
<evidence type="ECO:0008006" key="5">
    <source>
        <dbReference type="Google" id="ProtNLM"/>
    </source>
</evidence>
<dbReference type="InterPro" id="IPR043968">
    <property type="entry name" value="SGNH"/>
</dbReference>
<keyword evidence="1" id="KW-0812">Transmembrane</keyword>
<evidence type="ECO:0000256" key="1">
    <source>
        <dbReference type="SAM" id="Phobius"/>
    </source>
</evidence>
<evidence type="ECO:0000259" key="3">
    <source>
        <dbReference type="Pfam" id="PF19040"/>
    </source>
</evidence>
<sequence>MGFRFDINGLRAIAVMAVVLFHFGVTGMQGGFVGVDVFFVVSGFLMTGIICSRLDTGFTVSGFYLDRFWRIVPALAVFCAALLIVGWFLLLPSGYERLGKHTLGSLGFVSNLMYWKEAGYFDPASVDKWMLHTWSLSVEWQFYLIYPLLIVVLVRLFGQGRLRWFLLIVALGSYLLSGYASSRWPTSAFFLLPTRMWELLAGALVYLFPFRTPVRQSRALELSGIALIVVASVTFTEHIVWPGWLSAVPVFGTVLVIASSRQESLLTGNRISQALGRWSYSIYLWHWPLAVWLHYFALENESIWVIATILASIGLGWLSYRYVERRAGRLRNLGGRLKLYSGMGGAMTLLVALAAAPVVTHGFPARLSEEVRAATRDLVMPTRDIGWCYHSLEAFKHLEVGSQGLECWLGDEQGEAVGLIVGDSFAAHYGPFWDELGKHSSIRINLIATDWCHPSADNQFTGNLSSRSYQQCLINREYTLQNAARYDFVVLAGRWGPVYELGQMQGVHQLVEQLALQTNLVILMAAPTHFDISPTVMYTRSLMLEVNFDIARITKRQDVSAQVANDSLAEAAARHVNGVLLRRQDMFHVNGRPSDVTSENIPFSLDEAGHLSVYGSRKAASAFMETPAYLQLQQQIALMR</sequence>
<feature type="domain" description="Acyltransferase 3" evidence="2">
    <location>
        <begin position="6"/>
        <end position="320"/>
    </location>
</feature>
<evidence type="ECO:0000313" key="4">
    <source>
        <dbReference type="EMBL" id="KKN72468.1"/>
    </source>
</evidence>
<dbReference type="InterPro" id="IPR050879">
    <property type="entry name" value="Acyltransferase_3"/>
</dbReference>
<gene>
    <name evidence="4" type="ORF">LCGC14_0410790</name>
</gene>
<dbReference type="GO" id="GO:0016020">
    <property type="term" value="C:membrane"/>
    <property type="evidence" value="ECO:0007669"/>
    <property type="project" value="TreeGrafter"/>
</dbReference>
<feature type="transmembrane region" description="Helical" evidence="1">
    <location>
        <begin position="37"/>
        <end position="56"/>
    </location>
</feature>